<protein>
    <submittedName>
        <fullName evidence="1">Uncharacterized protein</fullName>
    </submittedName>
</protein>
<evidence type="ECO:0000313" key="1">
    <source>
        <dbReference type="EMBL" id="CAB0013119.1"/>
    </source>
</evidence>
<evidence type="ECO:0000313" key="2">
    <source>
        <dbReference type="Proteomes" id="UP000479000"/>
    </source>
</evidence>
<dbReference type="AlphaFoldDB" id="A0A6H5H6V8"/>
<dbReference type="EMBL" id="CADCXU010026098">
    <property type="protein sequence ID" value="CAB0013119.1"/>
    <property type="molecule type" value="Genomic_DNA"/>
</dbReference>
<keyword evidence="2" id="KW-1185">Reference proteome</keyword>
<dbReference type="Proteomes" id="UP000479000">
    <property type="component" value="Unassembled WGS sequence"/>
</dbReference>
<name>A0A6H5H6V8_9HEMI</name>
<accession>A0A6H5H6V8</accession>
<sequence length="110" mass="12594">MFVLVRPCYTKRGSTTCGIHSSSSIRLSFSFRPTNLAGEHRWRTNDPGAFTFQDRYDSVDYEMILRTRARFRERGPHCQVEPLPRARRSTITTIESRRLIDIGGTAGTAK</sequence>
<gene>
    <name evidence="1" type="ORF">NTEN_LOCUS17764</name>
</gene>
<feature type="non-terminal residue" evidence="1">
    <location>
        <position position="110"/>
    </location>
</feature>
<organism evidence="1 2">
    <name type="scientific">Nesidiocoris tenuis</name>
    <dbReference type="NCBI Taxonomy" id="355587"/>
    <lineage>
        <taxon>Eukaryota</taxon>
        <taxon>Metazoa</taxon>
        <taxon>Ecdysozoa</taxon>
        <taxon>Arthropoda</taxon>
        <taxon>Hexapoda</taxon>
        <taxon>Insecta</taxon>
        <taxon>Pterygota</taxon>
        <taxon>Neoptera</taxon>
        <taxon>Paraneoptera</taxon>
        <taxon>Hemiptera</taxon>
        <taxon>Heteroptera</taxon>
        <taxon>Panheteroptera</taxon>
        <taxon>Cimicomorpha</taxon>
        <taxon>Miridae</taxon>
        <taxon>Dicyphina</taxon>
        <taxon>Nesidiocoris</taxon>
    </lineage>
</organism>
<proteinExistence type="predicted"/>
<reference evidence="1 2" key="1">
    <citation type="submission" date="2020-02" db="EMBL/GenBank/DDBJ databases">
        <authorList>
            <person name="Ferguson B K."/>
        </authorList>
    </citation>
    <scope>NUCLEOTIDE SEQUENCE [LARGE SCALE GENOMIC DNA]</scope>
</reference>